<comment type="caution">
    <text evidence="2">The sequence shown here is derived from an EMBL/GenBank/DDBJ whole genome shotgun (WGS) entry which is preliminary data.</text>
</comment>
<keyword evidence="1" id="KW-1133">Transmembrane helix</keyword>
<gene>
    <name evidence="2" type="ORF">HZH68_006271</name>
</gene>
<keyword evidence="1" id="KW-0812">Transmembrane</keyword>
<proteinExistence type="predicted"/>
<protein>
    <submittedName>
        <fullName evidence="2">Uncharacterized protein</fullName>
    </submittedName>
</protein>
<sequence length="86" mass="9207">MMIDNHTVKSIEVVLFQMDSWNQERDYRVHMAAAVAAIVTVATATATAIAATAAVAPRSTAATAVEIVIEYCFDTATSCFGIRLIV</sequence>
<keyword evidence="1" id="KW-0472">Membrane</keyword>
<evidence type="ECO:0000256" key="1">
    <source>
        <dbReference type="SAM" id="Phobius"/>
    </source>
</evidence>
<keyword evidence="3" id="KW-1185">Reference proteome</keyword>
<accession>A0A834KB56</accession>
<dbReference type="Proteomes" id="UP000617340">
    <property type="component" value="Unassembled WGS sequence"/>
</dbReference>
<organism evidence="2 3">
    <name type="scientific">Vespula germanica</name>
    <name type="common">German yellow jacket</name>
    <name type="synonym">Paravespula germanica</name>
    <dbReference type="NCBI Taxonomy" id="30212"/>
    <lineage>
        <taxon>Eukaryota</taxon>
        <taxon>Metazoa</taxon>
        <taxon>Ecdysozoa</taxon>
        <taxon>Arthropoda</taxon>
        <taxon>Hexapoda</taxon>
        <taxon>Insecta</taxon>
        <taxon>Pterygota</taxon>
        <taxon>Neoptera</taxon>
        <taxon>Endopterygota</taxon>
        <taxon>Hymenoptera</taxon>
        <taxon>Apocrita</taxon>
        <taxon>Aculeata</taxon>
        <taxon>Vespoidea</taxon>
        <taxon>Vespidae</taxon>
        <taxon>Vespinae</taxon>
        <taxon>Vespula</taxon>
    </lineage>
</organism>
<reference evidence="2" key="1">
    <citation type="journal article" date="2020" name="G3 (Bethesda)">
        <title>High-Quality Assemblies for Three Invasive Social Wasps from the &lt;i&gt;Vespula&lt;/i&gt; Genus.</title>
        <authorList>
            <person name="Harrop T.W.R."/>
            <person name="Guhlin J."/>
            <person name="McLaughlin G.M."/>
            <person name="Permina E."/>
            <person name="Stockwell P."/>
            <person name="Gilligan J."/>
            <person name="Le Lec M.F."/>
            <person name="Gruber M.A.M."/>
            <person name="Quinn O."/>
            <person name="Lovegrove M."/>
            <person name="Duncan E.J."/>
            <person name="Remnant E.J."/>
            <person name="Van Eeckhoven J."/>
            <person name="Graham B."/>
            <person name="Knapp R.A."/>
            <person name="Langford K.W."/>
            <person name="Kronenberg Z."/>
            <person name="Press M.O."/>
            <person name="Eacker S.M."/>
            <person name="Wilson-Rankin E.E."/>
            <person name="Purcell J."/>
            <person name="Lester P.J."/>
            <person name="Dearden P.K."/>
        </authorList>
    </citation>
    <scope>NUCLEOTIDE SEQUENCE</scope>
    <source>
        <strain evidence="2">Linc-1</strain>
    </source>
</reference>
<feature type="transmembrane region" description="Helical" evidence="1">
    <location>
        <begin position="31"/>
        <end position="56"/>
    </location>
</feature>
<evidence type="ECO:0000313" key="3">
    <source>
        <dbReference type="Proteomes" id="UP000617340"/>
    </source>
</evidence>
<name>A0A834KB56_VESGE</name>
<dbReference type="EMBL" id="JACSDZ010000005">
    <property type="protein sequence ID" value="KAF7403477.1"/>
    <property type="molecule type" value="Genomic_DNA"/>
</dbReference>
<evidence type="ECO:0000313" key="2">
    <source>
        <dbReference type="EMBL" id="KAF7403477.1"/>
    </source>
</evidence>
<dbReference type="AlphaFoldDB" id="A0A834KB56"/>